<feature type="region of interest" description="Disordered" evidence="1">
    <location>
        <begin position="126"/>
        <end position="146"/>
    </location>
</feature>
<feature type="region of interest" description="Disordered" evidence="1">
    <location>
        <begin position="204"/>
        <end position="233"/>
    </location>
</feature>
<dbReference type="AlphaFoldDB" id="A0AAE1D9W6"/>
<organism evidence="2 3">
    <name type="scientific">Elysia crispata</name>
    <name type="common">lettuce slug</name>
    <dbReference type="NCBI Taxonomy" id="231223"/>
    <lineage>
        <taxon>Eukaryota</taxon>
        <taxon>Metazoa</taxon>
        <taxon>Spiralia</taxon>
        <taxon>Lophotrochozoa</taxon>
        <taxon>Mollusca</taxon>
        <taxon>Gastropoda</taxon>
        <taxon>Heterobranchia</taxon>
        <taxon>Euthyneura</taxon>
        <taxon>Panpulmonata</taxon>
        <taxon>Sacoglossa</taxon>
        <taxon>Placobranchoidea</taxon>
        <taxon>Plakobranchidae</taxon>
        <taxon>Elysia</taxon>
    </lineage>
</organism>
<dbReference type="Proteomes" id="UP001283361">
    <property type="component" value="Unassembled WGS sequence"/>
</dbReference>
<gene>
    <name evidence="2" type="ORF">RRG08_007217</name>
</gene>
<accession>A0AAE1D9W6</accession>
<name>A0AAE1D9W6_9GAST</name>
<evidence type="ECO:0000313" key="3">
    <source>
        <dbReference type="Proteomes" id="UP001283361"/>
    </source>
</evidence>
<comment type="caution">
    <text evidence="2">The sequence shown here is derived from an EMBL/GenBank/DDBJ whole genome shotgun (WGS) entry which is preliminary data.</text>
</comment>
<reference evidence="2" key="1">
    <citation type="journal article" date="2023" name="G3 (Bethesda)">
        <title>A reference genome for the long-term kleptoplast-retaining sea slug Elysia crispata morphotype clarki.</title>
        <authorList>
            <person name="Eastman K.E."/>
            <person name="Pendleton A.L."/>
            <person name="Shaikh M.A."/>
            <person name="Suttiyut T."/>
            <person name="Ogas R."/>
            <person name="Tomko P."/>
            <person name="Gavelis G."/>
            <person name="Widhalm J.R."/>
            <person name="Wisecaver J.H."/>
        </authorList>
    </citation>
    <scope>NUCLEOTIDE SEQUENCE</scope>
    <source>
        <strain evidence="2">ECLA1</strain>
    </source>
</reference>
<feature type="region of interest" description="Disordered" evidence="1">
    <location>
        <begin position="14"/>
        <end position="69"/>
    </location>
</feature>
<evidence type="ECO:0000256" key="1">
    <source>
        <dbReference type="SAM" id="MobiDB-lite"/>
    </source>
</evidence>
<proteinExistence type="predicted"/>
<evidence type="ECO:0000313" key="2">
    <source>
        <dbReference type="EMBL" id="KAK3762662.1"/>
    </source>
</evidence>
<keyword evidence="3" id="KW-1185">Reference proteome</keyword>
<dbReference type="EMBL" id="JAWDGP010004663">
    <property type="protein sequence ID" value="KAK3762662.1"/>
    <property type="molecule type" value="Genomic_DNA"/>
</dbReference>
<sequence length="361" mass="39299">MFNPLTSLGERFDTMGRWWGRPIGKPPKLPEGVGQPPKPPLEDPPRKDKNPRAKRGDFEQPEGFPWRGPLQVEGVSLGIAPSKRVSLPRGSEASFHDPPFGGCAFPRPGRWRGAMPRLTPSRSVAGRVTLEPPKGGGSFPEGDFEQPEGFKCGATIKGSCGGMQRRRFALTTFKVFSKIQYVIKGVVKPPKPLLREGLTICKATNSTPPKGGGFTARFETPREPPSEARGFSRRFDNTQPVFHWGVREARCKAPSSGFSTGFGGLTTAERTLNETPVGYCQALRGNIAEAPGRGRSLRINCIVQRRVSTTGIKGSRWSGQPCNISSDGRASKGAMSWKSALADAKARRITKGFHVLHPRQG</sequence>
<feature type="compositionally biased region" description="Basic and acidic residues" evidence="1">
    <location>
        <begin position="40"/>
        <end position="58"/>
    </location>
</feature>
<protein>
    <submittedName>
        <fullName evidence="2">Uncharacterized protein</fullName>
    </submittedName>
</protein>